<keyword evidence="2" id="KW-1133">Transmembrane helix</keyword>
<evidence type="ECO:0000313" key="4">
    <source>
        <dbReference type="Proteomes" id="UP000722485"/>
    </source>
</evidence>
<evidence type="ECO:0000256" key="2">
    <source>
        <dbReference type="SAM" id="Phobius"/>
    </source>
</evidence>
<keyword evidence="2" id="KW-0812">Transmembrane</keyword>
<evidence type="ECO:0000313" key="3">
    <source>
        <dbReference type="EMBL" id="KAF7556051.1"/>
    </source>
</evidence>
<feature type="transmembrane region" description="Helical" evidence="2">
    <location>
        <begin position="12"/>
        <end position="34"/>
    </location>
</feature>
<proteinExistence type="predicted"/>
<dbReference type="AlphaFoldDB" id="A0A9P5HKB4"/>
<sequence length="401" mass="44307">MASDASAVFFELSWSILSTICMANVLFGFLVCSITSFTPLAAVPMISSAAGAIADGLCFYSNYGTRPDMNRAVSSVFADIFWVIQETGLLFYSYIILKRVLRGARWRIFASIFWAGITGIVVTRIVISVYRVRSILGHDESLQHIINYLHIAYFGLMAVLECTGAYFLIIVFTSARASSVQISLNVGFFRYLSRSTEGRVAILAIQGVFRAITHSLKTPGQSAENLASQLDRFAYALFCLFPVVLYIDLLASKLIFTDQKYPSSQSRPGLGSQPRQFTSTQKDEFAGGRGEHVVEFHGGVSKTHRSPVTSESTGRRRRADPRMSSWLSWRSICFVEVECGSSGNSPMRANSDICWAAIRIPHTDVMSDAYQKPEAIQYASSTLDQENDAVTIAVTVIPYGK</sequence>
<feature type="transmembrane region" description="Helical" evidence="2">
    <location>
        <begin position="41"/>
        <end position="63"/>
    </location>
</feature>
<keyword evidence="2" id="KW-0472">Membrane</keyword>
<dbReference type="OrthoDB" id="5306317at2759"/>
<feature type="transmembrane region" description="Helical" evidence="2">
    <location>
        <begin position="75"/>
        <end position="97"/>
    </location>
</feature>
<dbReference type="Proteomes" id="UP000722485">
    <property type="component" value="Unassembled WGS sequence"/>
</dbReference>
<protein>
    <submittedName>
        <fullName evidence="3">Uncharacterized protein</fullName>
    </submittedName>
</protein>
<feature type="region of interest" description="Disordered" evidence="1">
    <location>
        <begin position="261"/>
        <end position="284"/>
    </location>
</feature>
<feature type="transmembrane region" description="Helical" evidence="2">
    <location>
        <begin position="233"/>
        <end position="256"/>
    </location>
</feature>
<reference evidence="3" key="1">
    <citation type="submission" date="2020-03" db="EMBL/GenBank/DDBJ databases">
        <title>Draft Genome Sequence of Cylindrodendrum hubeiense.</title>
        <authorList>
            <person name="Buettner E."/>
            <person name="Kellner H."/>
        </authorList>
    </citation>
    <scope>NUCLEOTIDE SEQUENCE</scope>
    <source>
        <strain evidence="3">IHI 201604</strain>
    </source>
</reference>
<name>A0A9P5HKB4_9HYPO</name>
<accession>A0A9P5HKB4</accession>
<gene>
    <name evidence="3" type="ORF">G7Z17_g1742</name>
</gene>
<feature type="compositionally biased region" description="Polar residues" evidence="1">
    <location>
        <begin position="261"/>
        <end position="280"/>
    </location>
</feature>
<feature type="transmembrane region" description="Helical" evidence="2">
    <location>
        <begin position="109"/>
        <end position="130"/>
    </location>
</feature>
<organism evidence="3 4">
    <name type="scientific">Cylindrodendrum hubeiense</name>
    <dbReference type="NCBI Taxonomy" id="595255"/>
    <lineage>
        <taxon>Eukaryota</taxon>
        <taxon>Fungi</taxon>
        <taxon>Dikarya</taxon>
        <taxon>Ascomycota</taxon>
        <taxon>Pezizomycotina</taxon>
        <taxon>Sordariomycetes</taxon>
        <taxon>Hypocreomycetidae</taxon>
        <taxon>Hypocreales</taxon>
        <taxon>Nectriaceae</taxon>
        <taxon>Cylindrodendrum</taxon>
    </lineage>
</organism>
<feature type="region of interest" description="Disordered" evidence="1">
    <location>
        <begin position="299"/>
        <end position="319"/>
    </location>
</feature>
<evidence type="ECO:0000256" key="1">
    <source>
        <dbReference type="SAM" id="MobiDB-lite"/>
    </source>
</evidence>
<keyword evidence="4" id="KW-1185">Reference proteome</keyword>
<dbReference type="EMBL" id="JAANBB010000015">
    <property type="protein sequence ID" value="KAF7556051.1"/>
    <property type="molecule type" value="Genomic_DNA"/>
</dbReference>
<comment type="caution">
    <text evidence="3">The sequence shown here is derived from an EMBL/GenBank/DDBJ whole genome shotgun (WGS) entry which is preliminary data.</text>
</comment>
<feature type="transmembrane region" description="Helical" evidence="2">
    <location>
        <begin position="150"/>
        <end position="175"/>
    </location>
</feature>